<protein>
    <submittedName>
        <fullName evidence="2">RNA-directed DNA polymerase from mobile element jockey</fullName>
    </submittedName>
</protein>
<feature type="domain" description="Reverse transcriptase" evidence="1">
    <location>
        <begin position="129"/>
        <end position="363"/>
    </location>
</feature>
<dbReference type="AlphaFoldDB" id="A0A4Y2D358"/>
<dbReference type="InterPro" id="IPR000477">
    <property type="entry name" value="RT_dom"/>
</dbReference>
<dbReference type="PROSITE" id="PS50878">
    <property type="entry name" value="RT_POL"/>
    <property type="match status" value="1"/>
</dbReference>
<keyword evidence="2" id="KW-0695">RNA-directed DNA polymerase</keyword>
<keyword evidence="3" id="KW-1185">Reference proteome</keyword>
<keyword evidence="2" id="KW-0548">Nucleotidyltransferase</keyword>
<keyword evidence="2" id="KW-0808">Transferase</keyword>
<evidence type="ECO:0000313" key="3">
    <source>
        <dbReference type="Proteomes" id="UP000499080"/>
    </source>
</evidence>
<evidence type="ECO:0000313" key="2">
    <source>
        <dbReference type="EMBL" id="GBM11133.1"/>
    </source>
</evidence>
<reference evidence="2 3" key="1">
    <citation type="journal article" date="2019" name="Sci. Rep.">
        <title>Orb-weaving spider Araneus ventricosus genome elucidates the spidroin gene catalogue.</title>
        <authorList>
            <person name="Kono N."/>
            <person name="Nakamura H."/>
            <person name="Ohtoshi R."/>
            <person name="Moran D.A.P."/>
            <person name="Shinohara A."/>
            <person name="Yoshida Y."/>
            <person name="Fujiwara M."/>
            <person name="Mori M."/>
            <person name="Tomita M."/>
            <person name="Arakawa K."/>
        </authorList>
    </citation>
    <scope>NUCLEOTIDE SEQUENCE [LARGE SCALE GENOMIC DNA]</scope>
</reference>
<organism evidence="2 3">
    <name type="scientific">Araneus ventricosus</name>
    <name type="common">Orbweaver spider</name>
    <name type="synonym">Epeira ventricosa</name>
    <dbReference type="NCBI Taxonomy" id="182803"/>
    <lineage>
        <taxon>Eukaryota</taxon>
        <taxon>Metazoa</taxon>
        <taxon>Ecdysozoa</taxon>
        <taxon>Arthropoda</taxon>
        <taxon>Chelicerata</taxon>
        <taxon>Arachnida</taxon>
        <taxon>Araneae</taxon>
        <taxon>Araneomorphae</taxon>
        <taxon>Entelegynae</taxon>
        <taxon>Araneoidea</taxon>
        <taxon>Araneidae</taxon>
        <taxon>Araneus</taxon>
    </lineage>
</organism>
<dbReference type="PANTHER" id="PTHR33332">
    <property type="entry name" value="REVERSE TRANSCRIPTASE DOMAIN-CONTAINING PROTEIN"/>
    <property type="match status" value="1"/>
</dbReference>
<dbReference type="EMBL" id="BGPR01000295">
    <property type="protein sequence ID" value="GBM11133.1"/>
    <property type="molecule type" value="Genomic_DNA"/>
</dbReference>
<proteinExistence type="predicted"/>
<dbReference type="CDD" id="cd01650">
    <property type="entry name" value="RT_nLTR_like"/>
    <property type="match status" value="1"/>
</dbReference>
<evidence type="ECO:0000259" key="1">
    <source>
        <dbReference type="PROSITE" id="PS50878"/>
    </source>
</evidence>
<dbReference type="Proteomes" id="UP000499080">
    <property type="component" value="Unassembled WGS sequence"/>
</dbReference>
<accession>A0A4Y2D358</accession>
<dbReference type="InterPro" id="IPR043502">
    <property type="entry name" value="DNA/RNA_pol_sf"/>
</dbReference>
<gene>
    <name evidence="2" type="primary">jockeypol_67</name>
    <name evidence="2" type="ORF">AVEN_243007_1</name>
</gene>
<sequence length="534" mass="62359">MSDITNAYNNSSRPLKHHEELYLPPHLRELKTERNRSKKVWQRFRDPTSKNLFNRAQARFRNAMPELNQGMYNSQNEQLNIYDGTLWRRTKRLKSKRSEIAQLKNPGTNLPSHMDLEKAEIIADHLESQFTPNDFGDPNTERTVEKSIREFENEICTSKFKKQFGFTPQLSTTHQLLRVVEHINEGKNSNLATAAIFLDIAKSFHKVWIEGLIHKLIAYKFPQYIIEIIQSYLTNRHFTVLVKNSDSTPRKLQAGVPHGGILAPITFVLYMNDVPQVRNIMISLYADDTVILSQGKTPDKAIVPLQNYLKNLEAWLVRWKIKLNVDKTEAILFNKKNDDWPKVKVYGTPIECKKEVKYLGFVLDKQLNFRAHTSLIKEKYNKAFRAQYSLICRNSSLNLNNKVLIYLAYLRPILTYASPIWACTARSNLRSIQVLENKTLRMIANARWYHRNIDIRNALNVPSLQQFIQKLAKIFYGKLPDINNPEITNIPVYDHNDKQNRKRPRMTISLRVSPRTVAFLSLTFFCLRSFFTTF</sequence>
<dbReference type="Pfam" id="PF00078">
    <property type="entry name" value="RVT_1"/>
    <property type="match status" value="1"/>
</dbReference>
<comment type="caution">
    <text evidence="2">The sequence shown here is derived from an EMBL/GenBank/DDBJ whole genome shotgun (WGS) entry which is preliminary data.</text>
</comment>
<dbReference type="GO" id="GO:0003964">
    <property type="term" value="F:RNA-directed DNA polymerase activity"/>
    <property type="evidence" value="ECO:0007669"/>
    <property type="project" value="UniProtKB-KW"/>
</dbReference>
<name>A0A4Y2D358_ARAVE</name>
<dbReference type="SUPFAM" id="SSF56672">
    <property type="entry name" value="DNA/RNA polymerases"/>
    <property type="match status" value="1"/>
</dbReference>